<sequence>MRAMMNTLTGGVGAAVTAVLGDGGGASIGAAGVAANANMNVFADAVTGAGVPWFHVGIGPYVSASIMMSILTALIPELQVMNKDEMGRETLKWWSRLLTLLFAVVESVIEASRLQAFSLVGTGFSYYFYVVPMFVTGAMALAWVADEITDFGFGQGSGIIITMSICGGYFAALSKLVPKIIADFSLAAALPPVIFLSALMIGTVLLEQGTVKVPLEYFQGPKSTAANTTRRALAAASASTSTTNGEHIPFKINPTNMQPVIFTMFLTQFLQFIPFGFSWCNGQSVPYFIFFFCAVFLGTYIDLQNTPQDISEYLMKTGARVPGVRPGEMTITYFQRIQQGARFNGGFLLAVIATTCSVADLWMVRASGYSFGLTSMLIVVSTVIAVKRQIQAMLQMPKIDRVLRSM</sequence>
<feature type="transmembrane region" description="Helical" evidence="2">
    <location>
        <begin position="369"/>
        <end position="386"/>
    </location>
</feature>
<dbReference type="EMBL" id="HBEW01006639">
    <property type="protein sequence ID" value="CAD8585747.1"/>
    <property type="molecule type" value="Transcribed_RNA"/>
</dbReference>
<feature type="transmembrane region" description="Helical" evidence="2">
    <location>
        <begin position="53"/>
        <end position="76"/>
    </location>
</feature>
<comment type="similarity">
    <text evidence="1">Belongs to the SecY/SEC61-alpha family.</text>
</comment>
<reference evidence="3" key="1">
    <citation type="submission" date="2021-01" db="EMBL/GenBank/DDBJ databases">
        <authorList>
            <person name="Corre E."/>
            <person name="Pelletier E."/>
            <person name="Niang G."/>
            <person name="Scheremetjew M."/>
            <person name="Finn R."/>
            <person name="Kale V."/>
            <person name="Holt S."/>
            <person name="Cochrane G."/>
            <person name="Meng A."/>
            <person name="Brown T."/>
            <person name="Cohen L."/>
        </authorList>
    </citation>
    <scope>NUCLEOTIDE SEQUENCE</scope>
    <source>
        <strain evidence="3">Clade-D-RCC2572</strain>
    </source>
</reference>
<dbReference type="PANTHER" id="PTHR10906">
    <property type="entry name" value="SECY/SEC61-ALPHA FAMILY MEMBER"/>
    <property type="match status" value="1"/>
</dbReference>
<evidence type="ECO:0000313" key="3">
    <source>
        <dbReference type="EMBL" id="CAD8585747.1"/>
    </source>
</evidence>
<dbReference type="InterPro" id="IPR002208">
    <property type="entry name" value="SecY/SEC61-alpha"/>
</dbReference>
<feature type="transmembrane region" description="Helical" evidence="2">
    <location>
        <begin position="151"/>
        <end position="172"/>
    </location>
</feature>
<feature type="transmembrane region" description="Helical" evidence="2">
    <location>
        <begin position="126"/>
        <end position="144"/>
    </location>
</feature>
<accession>A0A7S0PR71</accession>
<feature type="transmembrane region" description="Helical" evidence="2">
    <location>
        <begin position="184"/>
        <end position="206"/>
    </location>
</feature>
<organism evidence="3">
    <name type="scientific">Ostreococcus mediterraneus</name>
    <dbReference type="NCBI Taxonomy" id="1486918"/>
    <lineage>
        <taxon>Eukaryota</taxon>
        <taxon>Viridiplantae</taxon>
        <taxon>Chlorophyta</taxon>
        <taxon>Mamiellophyceae</taxon>
        <taxon>Mamiellales</taxon>
        <taxon>Bathycoccaceae</taxon>
        <taxon>Ostreococcus</taxon>
    </lineage>
</organism>
<dbReference type="AlphaFoldDB" id="A0A7S0PR71"/>
<proteinExistence type="inferred from homology"/>
<keyword evidence="2" id="KW-0472">Membrane</keyword>
<keyword evidence="2" id="KW-1133">Transmembrane helix</keyword>
<feature type="transmembrane region" description="Helical" evidence="2">
    <location>
        <begin position="343"/>
        <end position="363"/>
    </location>
</feature>
<dbReference type="PIRSF" id="PIRSF004557">
    <property type="entry name" value="SecY"/>
    <property type="match status" value="1"/>
</dbReference>
<dbReference type="SUPFAM" id="SSF103491">
    <property type="entry name" value="Preprotein translocase SecY subunit"/>
    <property type="match status" value="1"/>
</dbReference>
<name>A0A7S0PR71_9CHLO</name>
<keyword evidence="2" id="KW-0812">Transmembrane</keyword>
<protein>
    <recommendedName>
        <fullName evidence="4">Preprotein translocase subunit SecY</fullName>
    </recommendedName>
</protein>
<dbReference type="GO" id="GO:0015031">
    <property type="term" value="P:protein transport"/>
    <property type="evidence" value="ECO:0007669"/>
    <property type="project" value="InterPro"/>
</dbReference>
<evidence type="ECO:0000256" key="1">
    <source>
        <dbReference type="RuleBase" id="RU004349"/>
    </source>
</evidence>
<evidence type="ECO:0008006" key="4">
    <source>
        <dbReference type="Google" id="ProtNLM"/>
    </source>
</evidence>
<feature type="transmembrane region" description="Helical" evidence="2">
    <location>
        <begin position="285"/>
        <end position="303"/>
    </location>
</feature>
<dbReference type="Gene3D" id="1.10.3370.10">
    <property type="entry name" value="SecY subunit domain"/>
    <property type="match status" value="1"/>
</dbReference>
<evidence type="ECO:0000256" key="2">
    <source>
        <dbReference type="SAM" id="Phobius"/>
    </source>
</evidence>
<gene>
    <name evidence="3" type="ORF">OMED0929_LOCUS5604</name>
</gene>
<dbReference type="InterPro" id="IPR023201">
    <property type="entry name" value="SecY_dom_sf"/>
</dbReference>
<dbReference type="PRINTS" id="PR00303">
    <property type="entry name" value="SECYTRNLCASE"/>
</dbReference>
<dbReference type="GO" id="GO:0016020">
    <property type="term" value="C:membrane"/>
    <property type="evidence" value="ECO:0007669"/>
    <property type="project" value="InterPro"/>
</dbReference>
<dbReference type="Pfam" id="PF00344">
    <property type="entry name" value="SecY"/>
    <property type="match status" value="1"/>
</dbReference>